<dbReference type="GeneID" id="72184234"/>
<gene>
    <name evidence="5" type="ORF">M0R89_03505</name>
</gene>
<dbReference type="GO" id="GO:0016747">
    <property type="term" value="F:acyltransferase activity, transferring groups other than amino-acyl groups"/>
    <property type="evidence" value="ECO:0007669"/>
    <property type="project" value="InterPro"/>
</dbReference>
<dbReference type="InterPro" id="IPR000182">
    <property type="entry name" value="GNAT_dom"/>
</dbReference>
<feature type="domain" description="N-acetyltransferase" evidence="4">
    <location>
        <begin position="1"/>
        <end position="180"/>
    </location>
</feature>
<dbReference type="Proteomes" id="UP000830729">
    <property type="component" value="Chromosome"/>
</dbReference>
<dbReference type="PANTHER" id="PTHR43877:SF1">
    <property type="entry name" value="ACETYLTRANSFERASE"/>
    <property type="match status" value="1"/>
</dbReference>
<protein>
    <submittedName>
        <fullName evidence="5">GNAT family N-acetyltransferase</fullName>
    </submittedName>
</protein>
<dbReference type="EMBL" id="CP096659">
    <property type="protein sequence ID" value="UPV75141.1"/>
    <property type="molecule type" value="Genomic_DNA"/>
</dbReference>
<organism evidence="5 6">
    <name type="scientific">Halorussus limi</name>
    <dbReference type="NCBI Taxonomy" id="2938695"/>
    <lineage>
        <taxon>Archaea</taxon>
        <taxon>Methanobacteriati</taxon>
        <taxon>Methanobacteriota</taxon>
        <taxon>Stenosarchaea group</taxon>
        <taxon>Halobacteria</taxon>
        <taxon>Halobacteriales</taxon>
        <taxon>Haladaptataceae</taxon>
        <taxon>Halorussus</taxon>
    </lineage>
</organism>
<evidence type="ECO:0000256" key="2">
    <source>
        <dbReference type="ARBA" id="ARBA00023315"/>
    </source>
</evidence>
<dbReference type="Pfam" id="PF00583">
    <property type="entry name" value="Acetyltransf_1"/>
    <property type="match status" value="1"/>
</dbReference>
<dbReference type="RefSeq" id="WP_248651184.1">
    <property type="nucleotide sequence ID" value="NZ_CP096659.1"/>
</dbReference>
<dbReference type="AlphaFoldDB" id="A0A8U0HWQ6"/>
<dbReference type="PANTHER" id="PTHR43877">
    <property type="entry name" value="AMINOALKYLPHOSPHONATE N-ACETYLTRANSFERASE-RELATED-RELATED"/>
    <property type="match status" value="1"/>
</dbReference>
<dbReference type="CDD" id="cd04301">
    <property type="entry name" value="NAT_SF"/>
    <property type="match status" value="1"/>
</dbReference>
<dbReference type="PROSITE" id="PS51186">
    <property type="entry name" value="GNAT"/>
    <property type="match status" value="1"/>
</dbReference>
<feature type="region of interest" description="Disordered" evidence="3">
    <location>
        <begin position="64"/>
        <end position="84"/>
    </location>
</feature>
<keyword evidence="2" id="KW-0012">Acyltransferase</keyword>
<keyword evidence="6" id="KW-1185">Reference proteome</keyword>
<proteinExistence type="predicted"/>
<dbReference type="InterPro" id="IPR050832">
    <property type="entry name" value="Bact_Acetyltransf"/>
</dbReference>
<dbReference type="Gene3D" id="3.40.630.30">
    <property type="match status" value="1"/>
</dbReference>
<evidence type="ECO:0000313" key="5">
    <source>
        <dbReference type="EMBL" id="UPV75141.1"/>
    </source>
</evidence>
<accession>A0A8U0HWQ6</accession>
<reference evidence="5 6" key="1">
    <citation type="submission" date="2022-04" db="EMBL/GenBank/DDBJ databases">
        <title>Diverse halophilic archaea isolated from saline environments.</title>
        <authorList>
            <person name="Cui H.-L."/>
        </authorList>
    </citation>
    <scope>NUCLEOTIDE SEQUENCE [LARGE SCALE GENOMIC DNA]</scope>
    <source>
        <strain evidence="5 6">XZYJT49</strain>
    </source>
</reference>
<sequence>MEIREATENDIPTIRSVARESWRSAYADAVPESVVEDAVAAWYADETMTRIVGDDEQVCLVATDESEAQSASEDASGERSEPRVGEIVGFAHGATDDGEGDILRLYVHPDRWHEGIGTALLEAMEDRLTEMGAERVQAMVLADNEMGNAFYESHGFEKTDEAETQLDGTTRTENVYAKAH</sequence>
<dbReference type="InterPro" id="IPR016181">
    <property type="entry name" value="Acyl_CoA_acyltransferase"/>
</dbReference>
<evidence type="ECO:0000259" key="4">
    <source>
        <dbReference type="PROSITE" id="PS51186"/>
    </source>
</evidence>
<keyword evidence="1" id="KW-0808">Transferase</keyword>
<evidence type="ECO:0000256" key="3">
    <source>
        <dbReference type="SAM" id="MobiDB-lite"/>
    </source>
</evidence>
<evidence type="ECO:0000313" key="6">
    <source>
        <dbReference type="Proteomes" id="UP000830729"/>
    </source>
</evidence>
<name>A0A8U0HWQ6_9EURY</name>
<dbReference type="KEGG" id="halx:M0R89_03505"/>
<evidence type="ECO:0000256" key="1">
    <source>
        <dbReference type="ARBA" id="ARBA00022679"/>
    </source>
</evidence>
<dbReference type="SUPFAM" id="SSF55729">
    <property type="entry name" value="Acyl-CoA N-acyltransferases (Nat)"/>
    <property type="match status" value="1"/>
</dbReference>